<evidence type="ECO:0000259" key="2">
    <source>
        <dbReference type="Pfam" id="PF00095"/>
    </source>
</evidence>
<dbReference type="EMBL" id="BMAT01005493">
    <property type="protein sequence ID" value="GFR94273.1"/>
    <property type="molecule type" value="Genomic_DNA"/>
</dbReference>
<keyword evidence="4" id="KW-1185">Reference proteome</keyword>
<dbReference type="AlphaFoldDB" id="A0AAV4H8J7"/>
<dbReference type="GO" id="GO:0005576">
    <property type="term" value="C:extracellular region"/>
    <property type="evidence" value="ECO:0007669"/>
    <property type="project" value="InterPro"/>
</dbReference>
<accession>A0AAV4H8J7</accession>
<proteinExistence type="predicted"/>
<feature type="domain" description="WAP" evidence="2">
    <location>
        <begin position="25"/>
        <end position="63"/>
    </location>
</feature>
<sequence>MTPIKVLLLSLMVIEVQGIYQLNTHCPNKATLKAASGRSCSQNSDCSNGKWCCENKCGGKQCETVDADCR</sequence>
<dbReference type="Proteomes" id="UP000762676">
    <property type="component" value="Unassembled WGS sequence"/>
</dbReference>
<protein>
    <recommendedName>
        <fullName evidence="2">WAP domain-containing protein</fullName>
    </recommendedName>
</protein>
<name>A0AAV4H8J7_9GAST</name>
<organism evidence="3 4">
    <name type="scientific">Elysia marginata</name>
    <dbReference type="NCBI Taxonomy" id="1093978"/>
    <lineage>
        <taxon>Eukaryota</taxon>
        <taxon>Metazoa</taxon>
        <taxon>Spiralia</taxon>
        <taxon>Lophotrochozoa</taxon>
        <taxon>Mollusca</taxon>
        <taxon>Gastropoda</taxon>
        <taxon>Heterobranchia</taxon>
        <taxon>Euthyneura</taxon>
        <taxon>Panpulmonata</taxon>
        <taxon>Sacoglossa</taxon>
        <taxon>Placobranchoidea</taxon>
        <taxon>Plakobranchidae</taxon>
        <taxon>Elysia</taxon>
    </lineage>
</organism>
<feature type="signal peptide" evidence="1">
    <location>
        <begin position="1"/>
        <end position="18"/>
    </location>
</feature>
<reference evidence="3 4" key="1">
    <citation type="journal article" date="2021" name="Elife">
        <title>Chloroplast acquisition without the gene transfer in kleptoplastic sea slugs, Plakobranchus ocellatus.</title>
        <authorList>
            <person name="Maeda T."/>
            <person name="Takahashi S."/>
            <person name="Yoshida T."/>
            <person name="Shimamura S."/>
            <person name="Takaki Y."/>
            <person name="Nagai Y."/>
            <person name="Toyoda A."/>
            <person name="Suzuki Y."/>
            <person name="Arimoto A."/>
            <person name="Ishii H."/>
            <person name="Satoh N."/>
            <person name="Nishiyama T."/>
            <person name="Hasebe M."/>
            <person name="Maruyama T."/>
            <person name="Minagawa J."/>
            <person name="Obokata J."/>
            <person name="Shigenobu S."/>
        </authorList>
    </citation>
    <scope>NUCLEOTIDE SEQUENCE [LARGE SCALE GENOMIC DNA]</scope>
</reference>
<dbReference type="InterPro" id="IPR008197">
    <property type="entry name" value="WAP_dom"/>
</dbReference>
<feature type="chain" id="PRO_5043506553" description="WAP domain-containing protein" evidence="1">
    <location>
        <begin position="19"/>
        <end position="70"/>
    </location>
</feature>
<evidence type="ECO:0000256" key="1">
    <source>
        <dbReference type="SAM" id="SignalP"/>
    </source>
</evidence>
<comment type="caution">
    <text evidence="3">The sequence shown here is derived from an EMBL/GenBank/DDBJ whole genome shotgun (WGS) entry which is preliminary data.</text>
</comment>
<evidence type="ECO:0000313" key="4">
    <source>
        <dbReference type="Proteomes" id="UP000762676"/>
    </source>
</evidence>
<dbReference type="GO" id="GO:0030414">
    <property type="term" value="F:peptidase inhibitor activity"/>
    <property type="evidence" value="ECO:0007669"/>
    <property type="project" value="InterPro"/>
</dbReference>
<gene>
    <name evidence="3" type="ORF">ElyMa_002664300</name>
</gene>
<keyword evidence="1" id="KW-0732">Signal</keyword>
<dbReference type="Pfam" id="PF00095">
    <property type="entry name" value="WAP"/>
    <property type="match status" value="1"/>
</dbReference>
<evidence type="ECO:0000313" key="3">
    <source>
        <dbReference type="EMBL" id="GFR94273.1"/>
    </source>
</evidence>